<dbReference type="InterPro" id="IPR017900">
    <property type="entry name" value="4Fe4S_Fe_S_CS"/>
</dbReference>
<dbReference type="AlphaFoldDB" id="A0A9D1KK15"/>
<dbReference type="PANTHER" id="PTHR43312:SF2">
    <property type="entry name" value="OXIDOREDUCTASE"/>
    <property type="match status" value="1"/>
</dbReference>
<reference evidence="5" key="1">
    <citation type="submission" date="2020-10" db="EMBL/GenBank/DDBJ databases">
        <authorList>
            <person name="Gilroy R."/>
        </authorList>
    </citation>
    <scope>NUCLEOTIDE SEQUENCE</scope>
    <source>
        <strain evidence="5">CHK33-4379</strain>
    </source>
</reference>
<dbReference type="Proteomes" id="UP000824136">
    <property type="component" value="Unassembled WGS sequence"/>
</dbReference>
<accession>A0A9D1KK15</accession>
<keyword evidence="3" id="KW-0411">Iron-sulfur</keyword>
<dbReference type="InterPro" id="IPR023210">
    <property type="entry name" value="NADP_OxRdtase_dom"/>
</dbReference>
<dbReference type="Pfam" id="PF00248">
    <property type="entry name" value="Aldo_ket_red"/>
    <property type="match status" value="1"/>
</dbReference>
<proteinExistence type="predicted"/>
<sequence>MTMKKLGFGLMRLPIIGGDHSKIDIDAVKKMVDEFMARGFTYFDTAYVYHGGQSEVAFREAVVKRYPRDAFTVTTKLPLFSKPDRAGMEKIFKESMERLGVEYIDYYWLHAMNKDLYEHAESVDAFGYLKELKAAGKIKHIGFSFHDGPEVLEKMLSEHPEVEYVQLQINYLDWEDGWVRGRRCYEVATRYGKPVIVMEPVKGGALANLPKSAARIFDSYDPKPSYASWAIRYCASLDNVMTVLSGMSNLEQVLDNTGYMEDFKPLTEEDYKVIAKVAQNLKFAIPCTACRYCTDGCPMKISIPDIFALYNEYKRDMKKLPEFRTKYMELTSSSSGKASACIGCEQCKEHCPQNLDIPKLLAECVLELE</sequence>
<keyword evidence="1" id="KW-0479">Metal-binding</keyword>
<dbReference type="SUPFAM" id="SSF46548">
    <property type="entry name" value="alpha-helical ferredoxin"/>
    <property type="match status" value="1"/>
</dbReference>
<dbReference type="GO" id="GO:0046872">
    <property type="term" value="F:metal ion binding"/>
    <property type="evidence" value="ECO:0007669"/>
    <property type="project" value="UniProtKB-KW"/>
</dbReference>
<evidence type="ECO:0000256" key="3">
    <source>
        <dbReference type="ARBA" id="ARBA00023014"/>
    </source>
</evidence>
<gene>
    <name evidence="5" type="ORF">IAC39_03410</name>
</gene>
<dbReference type="PROSITE" id="PS00198">
    <property type="entry name" value="4FE4S_FER_1"/>
    <property type="match status" value="1"/>
</dbReference>
<protein>
    <submittedName>
        <fullName evidence="5">Aldo/keto reductase</fullName>
    </submittedName>
</protein>
<dbReference type="InterPro" id="IPR053135">
    <property type="entry name" value="AKR2_Oxidoreductase"/>
</dbReference>
<dbReference type="Gene3D" id="1.10.1060.10">
    <property type="entry name" value="Alpha-helical ferredoxin"/>
    <property type="match status" value="1"/>
</dbReference>
<dbReference type="Gene3D" id="3.20.20.100">
    <property type="entry name" value="NADP-dependent oxidoreductase domain"/>
    <property type="match status" value="1"/>
</dbReference>
<dbReference type="SUPFAM" id="SSF51430">
    <property type="entry name" value="NAD(P)-linked oxidoreductase"/>
    <property type="match status" value="1"/>
</dbReference>
<comment type="caution">
    <text evidence="5">The sequence shown here is derived from an EMBL/GenBank/DDBJ whole genome shotgun (WGS) entry which is preliminary data.</text>
</comment>
<name>A0A9D1KK15_9FIRM</name>
<evidence type="ECO:0000256" key="2">
    <source>
        <dbReference type="ARBA" id="ARBA00023004"/>
    </source>
</evidence>
<organism evidence="5 6">
    <name type="scientific">Candidatus Faeciplasma pullistercoris</name>
    <dbReference type="NCBI Taxonomy" id="2840800"/>
    <lineage>
        <taxon>Bacteria</taxon>
        <taxon>Bacillati</taxon>
        <taxon>Bacillota</taxon>
        <taxon>Clostridia</taxon>
        <taxon>Eubacteriales</taxon>
        <taxon>Oscillospiraceae</taxon>
        <taxon>Oscillospiraceae incertae sedis</taxon>
        <taxon>Candidatus Faeciplasma</taxon>
    </lineage>
</organism>
<dbReference type="GO" id="GO:0051536">
    <property type="term" value="F:iron-sulfur cluster binding"/>
    <property type="evidence" value="ECO:0007669"/>
    <property type="project" value="UniProtKB-KW"/>
</dbReference>
<dbReference type="InterPro" id="IPR017896">
    <property type="entry name" value="4Fe4S_Fe-S-bd"/>
</dbReference>
<dbReference type="Pfam" id="PF13187">
    <property type="entry name" value="Fer4_9"/>
    <property type="match status" value="1"/>
</dbReference>
<dbReference type="PANTHER" id="PTHR43312">
    <property type="entry name" value="D-THREO-ALDOSE 1-DEHYDROGENASE"/>
    <property type="match status" value="1"/>
</dbReference>
<evidence type="ECO:0000256" key="1">
    <source>
        <dbReference type="ARBA" id="ARBA00022723"/>
    </source>
</evidence>
<evidence type="ECO:0000259" key="4">
    <source>
        <dbReference type="PROSITE" id="PS51379"/>
    </source>
</evidence>
<evidence type="ECO:0000313" key="5">
    <source>
        <dbReference type="EMBL" id="HIT58745.1"/>
    </source>
</evidence>
<evidence type="ECO:0000313" key="6">
    <source>
        <dbReference type="Proteomes" id="UP000824136"/>
    </source>
</evidence>
<dbReference type="EMBL" id="DVLL01000013">
    <property type="protein sequence ID" value="HIT58745.1"/>
    <property type="molecule type" value="Genomic_DNA"/>
</dbReference>
<dbReference type="PROSITE" id="PS51379">
    <property type="entry name" value="4FE4S_FER_2"/>
    <property type="match status" value="1"/>
</dbReference>
<reference evidence="5" key="2">
    <citation type="journal article" date="2021" name="PeerJ">
        <title>Extensive microbial diversity within the chicken gut microbiome revealed by metagenomics and culture.</title>
        <authorList>
            <person name="Gilroy R."/>
            <person name="Ravi A."/>
            <person name="Getino M."/>
            <person name="Pursley I."/>
            <person name="Horton D.L."/>
            <person name="Alikhan N.F."/>
            <person name="Baker D."/>
            <person name="Gharbi K."/>
            <person name="Hall N."/>
            <person name="Watson M."/>
            <person name="Adriaenssens E.M."/>
            <person name="Foster-Nyarko E."/>
            <person name="Jarju S."/>
            <person name="Secka A."/>
            <person name="Antonio M."/>
            <person name="Oren A."/>
            <person name="Chaudhuri R.R."/>
            <person name="La Ragione R."/>
            <person name="Hildebrand F."/>
            <person name="Pallen M.J."/>
        </authorList>
    </citation>
    <scope>NUCLEOTIDE SEQUENCE</scope>
    <source>
        <strain evidence="5">CHK33-4379</strain>
    </source>
</reference>
<keyword evidence="2" id="KW-0408">Iron</keyword>
<dbReference type="CDD" id="cd19096">
    <property type="entry name" value="AKR_Fe-S_oxidoreductase"/>
    <property type="match status" value="1"/>
</dbReference>
<dbReference type="InterPro" id="IPR009051">
    <property type="entry name" value="Helical_ferredxn"/>
</dbReference>
<feature type="domain" description="4Fe-4S ferredoxin-type" evidence="4">
    <location>
        <begin position="332"/>
        <end position="363"/>
    </location>
</feature>
<dbReference type="InterPro" id="IPR036812">
    <property type="entry name" value="NAD(P)_OxRdtase_dom_sf"/>
</dbReference>